<dbReference type="Proteomes" id="UP000019460">
    <property type="component" value="Unassembled WGS sequence"/>
</dbReference>
<evidence type="ECO:0000313" key="4">
    <source>
        <dbReference type="EMBL" id="EXJ14230.1"/>
    </source>
</evidence>
<dbReference type="PANTHER" id="PTHR31088">
    <property type="entry name" value="MEMBRANE-ASSOCIATED PROTEIN VIPP1, CHLOROPLASTIC"/>
    <property type="match status" value="1"/>
</dbReference>
<feature type="coiled-coil region" evidence="2">
    <location>
        <begin position="34"/>
        <end position="68"/>
    </location>
</feature>
<dbReference type="RefSeq" id="WP_081763540.1">
    <property type="nucleotide sequence ID" value="NZ_AONC01000045.1"/>
</dbReference>
<feature type="compositionally biased region" description="Basic and acidic residues" evidence="3">
    <location>
        <begin position="139"/>
        <end position="149"/>
    </location>
</feature>
<evidence type="ECO:0000313" key="5">
    <source>
        <dbReference type="Proteomes" id="UP000019460"/>
    </source>
</evidence>
<dbReference type="STRING" id="1249627.D779_2901"/>
<dbReference type="AlphaFoldDB" id="W9VV08"/>
<proteinExistence type="inferred from homology"/>
<comment type="similarity">
    <text evidence="1">Belongs to the PspA/Vipp/IM30 family.</text>
</comment>
<dbReference type="PANTHER" id="PTHR31088:SF6">
    <property type="entry name" value="PHAGE SHOCK PROTEIN A"/>
    <property type="match status" value="1"/>
</dbReference>
<evidence type="ECO:0000256" key="3">
    <source>
        <dbReference type="SAM" id="MobiDB-lite"/>
    </source>
</evidence>
<dbReference type="Pfam" id="PF04012">
    <property type="entry name" value="PspA_IM30"/>
    <property type="match status" value="1"/>
</dbReference>
<organism evidence="4 5">
    <name type="scientific">Imhoffiella purpurea</name>
    <dbReference type="NCBI Taxonomy" id="1249627"/>
    <lineage>
        <taxon>Bacteria</taxon>
        <taxon>Pseudomonadati</taxon>
        <taxon>Pseudomonadota</taxon>
        <taxon>Gammaproteobacteria</taxon>
        <taxon>Chromatiales</taxon>
        <taxon>Chromatiaceae</taxon>
        <taxon>Imhoffiella</taxon>
    </lineage>
</organism>
<dbReference type="EMBL" id="AONC01000045">
    <property type="protein sequence ID" value="EXJ14230.1"/>
    <property type="molecule type" value="Genomic_DNA"/>
</dbReference>
<accession>W9VV08</accession>
<comment type="caution">
    <text evidence="4">The sequence shown here is derived from an EMBL/GenBank/DDBJ whole genome shotgun (WGS) entry which is preliminary data.</text>
</comment>
<name>W9VV08_9GAMM</name>
<gene>
    <name evidence="4" type="ORF">D779_2901</name>
</gene>
<dbReference type="InterPro" id="IPR007157">
    <property type="entry name" value="PspA_VIPP1"/>
</dbReference>
<dbReference type="eggNOG" id="COG1842">
    <property type="taxonomic scope" value="Bacteria"/>
</dbReference>
<feature type="region of interest" description="Disordered" evidence="3">
    <location>
        <begin position="139"/>
        <end position="161"/>
    </location>
</feature>
<evidence type="ECO:0000256" key="2">
    <source>
        <dbReference type="SAM" id="Coils"/>
    </source>
</evidence>
<sequence>MMTIMLRMTRLLRADINALLDRFEAPDLILSQVLSDMEQALDRDRQEMARLERGRGRLAERLVELERLVQDEAAALEDCLDAGQEDLARSVIRRRLENARRLDAARRDAARLDAGRSELERRIGGRSERLEALRAQAELHEAVQSRDPEDPAETDPDTACAVRDAEIEVALLRAKRARGARS</sequence>
<reference evidence="4 5" key="1">
    <citation type="submission" date="2012-11" db="EMBL/GenBank/DDBJ databases">
        <title>Genome assembly of Thiorhodococcus sp. AK35.</title>
        <authorList>
            <person name="Nupur N."/>
            <person name="Khatri I."/>
            <person name="Subramanian S."/>
            <person name="Pinnaka A."/>
        </authorList>
    </citation>
    <scope>NUCLEOTIDE SEQUENCE [LARGE SCALE GENOMIC DNA]</scope>
    <source>
        <strain evidence="4 5">AK35</strain>
    </source>
</reference>
<protein>
    <submittedName>
        <fullName evidence="4">Phage shock protein A</fullName>
    </submittedName>
</protein>
<feature type="coiled-coil region" evidence="2">
    <location>
        <begin position="102"/>
        <end position="136"/>
    </location>
</feature>
<evidence type="ECO:0000256" key="1">
    <source>
        <dbReference type="ARBA" id="ARBA00043985"/>
    </source>
</evidence>
<dbReference type="OrthoDB" id="5567812at2"/>
<keyword evidence="2" id="KW-0175">Coiled coil</keyword>
<keyword evidence="5" id="KW-1185">Reference proteome</keyword>